<gene>
    <name evidence="2" type="ORF">UFOPK1537_00548</name>
</gene>
<dbReference type="Pfam" id="PF02325">
    <property type="entry name" value="CCB3_YggT"/>
    <property type="match status" value="1"/>
</dbReference>
<dbReference type="InterPro" id="IPR003425">
    <property type="entry name" value="CCB3/YggT"/>
</dbReference>
<keyword evidence="1" id="KW-0812">Transmembrane</keyword>
<dbReference type="EMBL" id="CAEZSX010000070">
    <property type="protein sequence ID" value="CAB4554802.1"/>
    <property type="molecule type" value="Genomic_DNA"/>
</dbReference>
<accession>A0A6J6CTM6</accession>
<feature type="transmembrane region" description="Helical" evidence="1">
    <location>
        <begin position="6"/>
        <end position="29"/>
    </location>
</feature>
<organism evidence="2">
    <name type="scientific">freshwater metagenome</name>
    <dbReference type="NCBI Taxonomy" id="449393"/>
    <lineage>
        <taxon>unclassified sequences</taxon>
        <taxon>metagenomes</taxon>
        <taxon>ecological metagenomes</taxon>
    </lineage>
</organism>
<evidence type="ECO:0000313" key="2">
    <source>
        <dbReference type="EMBL" id="CAB4554802.1"/>
    </source>
</evidence>
<sequence>MSTLALIAYWALQIYFYALIGRLILDLLISLRPGFRPQGLFLPISEIIFTVTDPPLKFLRRFIKPVRFGAIALDFAWTLLVLAVIVVRNLVQSLI</sequence>
<feature type="transmembrane region" description="Helical" evidence="1">
    <location>
        <begin position="66"/>
        <end position="87"/>
    </location>
</feature>
<dbReference type="AlphaFoldDB" id="A0A6J6CTM6"/>
<dbReference type="GO" id="GO:0016020">
    <property type="term" value="C:membrane"/>
    <property type="evidence" value="ECO:0007669"/>
    <property type="project" value="InterPro"/>
</dbReference>
<proteinExistence type="predicted"/>
<keyword evidence="1" id="KW-1133">Transmembrane helix</keyword>
<reference evidence="2" key="1">
    <citation type="submission" date="2020-05" db="EMBL/GenBank/DDBJ databases">
        <authorList>
            <person name="Chiriac C."/>
            <person name="Salcher M."/>
            <person name="Ghai R."/>
            <person name="Kavagutti S V."/>
        </authorList>
    </citation>
    <scope>NUCLEOTIDE SEQUENCE</scope>
</reference>
<protein>
    <submittedName>
        <fullName evidence="2">Unannotated protein</fullName>
    </submittedName>
</protein>
<name>A0A6J6CTM6_9ZZZZ</name>
<keyword evidence="1" id="KW-0472">Membrane</keyword>
<evidence type="ECO:0000256" key="1">
    <source>
        <dbReference type="SAM" id="Phobius"/>
    </source>
</evidence>